<sequence>MLSNIYQQIPYNIRNSVLFTSRLIYYTMAKGARASTIKSNNSKLKSKVFGPIETARTKRLSAKLLALASQPSPKVKEAEGEIDAESDSAQAVKDLNSESKDADAMDVDGAKPAGPSKRSLRVQKQRSSSRKASIVFPRFVAGKKIGGQVKKSKRS</sequence>
<dbReference type="GO" id="GO:0030687">
    <property type="term" value="C:preribosome, large subunit precursor"/>
    <property type="evidence" value="ECO:0007669"/>
    <property type="project" value="TreeGrafter"/>
</dbReference>
<feature type="compositionally biased region" description="Basic residues" evidence="1">
    <location>
        <begin position="118"/>
        <end position="129"/>
    </location>
</feature>
<dbReference type="Pfam" id="PF10338">
    <property type="entry name" value="YBL028C_N"/>
    <property type="match status" value="1"/>
</dbReference>
<protein>
    <recommendedName>
        <fullName evidence="2">DUF2423 domain-containing protein</fullName>
    </recommendedName>
</protein>
<evidence type="ECO:0000256" key="1">
    <source>
        <dbReference type="SAM" id="MobiDB-lite"/>
    </source>
</evidence>
<dbReference type="InterPro" id="IPR019434">
    <property type="entry name" value="DUF2423"/>
</dbReference>
<dbReference type="Proteomes" id="UP000887226">
    <property type="component" value="Unassembled WGS sequence"/>
</dbReference>
<evidence type="ECO:0000259" key="2">
    <source>
        <dbReference type="Pfam" id="PF10338"/>
    </source>
</evidence>
<reference evidence="3" key="1">
    <citation type="journal article" date="2021" name="IMA Fungus">
        <title>Genomic characterization of three marine fungi, including Emericellopsis atlantica sp. nov. with signatures of a generalist lifestyle and marine biomass degradation.</title>
        <authorList>
            <person name="Hagestad O.C."/>
            <person name="Hou L."/>
            <person name="Andersen J.H."/>
            <person name="Hansen E.H."/>
            <person name="Altermark B."/>
            <person name="Li C."/>
            <person name="Kuhnert E."/>
            <person name="Cox R.J."/>
            <person name="Crous P.W."/>
            <person name="Spatafora J.W."/>
            <person name="Lail K."/>
            <person name="Amirebrahimi M."/>
            <person name="Lipzen A."/>
            <person name="Pangilinan J."/>
            <person name="Andreopoulos W."/>
            <person name="Hayes R.D."/>
            <person name="Ng V."/>
            <person name="Grigoriev I.V."/>
            <person name="Jackson S.A."/>
            <person name="Sutton T.D.S."/>
            <person name="Dobson A.D.W."/>
            <person name="Rama T."/>
        </authorList>
    </citation>
    <scope>NUCLEOTIDE SEQUENCE</scope>
    <source>
        <strain evidence="3">TRa3180A</strain>
    </source>
</reference>
<organism evidence="3 4">
    <name type="scientific">Calycina marina</name>
    <dbReference type="NCBI Taxonomy" id="1763456"/>
    <lineage>
        <taxon>Eukaryota</taxon>
        <taxon>Fungi</taxon>
        <taxon>Dikarya</taxon>
        <taxon>Ascomycota</taxon>
        <taxon>Pezizomycotina</taxon>
        <taxon>Leotiomycetes</taxon>
        <taxon>Helotiales</taxon>
        <taxon>Pezizellaceae</taxon>
        <taxon>Calycina</taxon>
    </lineage>
</organism>
<feature type="domain" description="DUF2423" evidence="2">
    <location>
        <begin position="28"/>
        <end position="71"/>
    </location>
</feature>
<evidence type="ECO:0000313" key="4">
    <source>
        <dbReference type="Proteomes" id="UP000887226"/>
    </source>
</evidence>
<comment type="caution">
    <text evidence="3">The sequence shown here is derived from an EMBL/GenBank/DDBJ whole genome shotgun (WGS) entry which is preliminary data.</text>
</comment>
<dbReference type="AlphaFoldDB" id="A0A9P7YZ75"/>
<dbReference type="PANTHER" id="PTHR28219">
    <property type="entry name" value="UPF0642 PROTEIN YBL028C"/>
    <property type="match status" value="1"/>
</dbReference>
<dbReference type="OrthoDB" id="4087970at2759"/>
<dbReference type="EMBL" id="MU254076">
    <property type="protein sequence ID" value="KAG9242410.1"/>
    <property type="molecule type" value="Genomic_DNA"/>
</dbReference>
<feature type="region of interest" description="Disordered" evidence="1">
    <location>
        <begin position="70"/>
        <end position="135"/>
    </location>
</feature>
<name>A0A9P7YZ75_9HELO</name>
<gene>
    <name evidence="3" type="ORF">BJ878DRAFT_515682</name>
</gene>
<dbReference type="PANTHER" id="PTHR28219:SF1">
    <property type="entry name" value="UPF0642 PROTEIN YBL028C"/>
    <property type="match status" value="1"/>
</dbReference>
<proteinExistence type="predicted"/>
<evidence type="ECO:0000313" key="3">
    <source>
        <dbReference type="EMBL" id="KAG9242410.1"/>
    </source>
</evidence>
<keyword evidence="4" id="KW-1185">Reference proteome</keyword>
<accession>A0A9P7YZ75</accession>